<name>A0A015K098_RHIIW</name>
<dbReference type="Proteomes" id="UP000022910">
    <property type="component" value="Unassembled WGS sequence"/>
</dbReference>
<reference evidence="1 2" key="1">
    <citation type="submission" date="2014-02" db="EMBL/GenBank/DDBJ databases">
        <title>Single nucleus genome sequencing reveals high similarity among nuclei of an endomycorrhizal fungus.</title>
        <authorList>
            <person name="Lin K."/>
            <person name="Geurts R."/>
            <person name="Zhang Z."/>
            <person name="Limpens E."/>
            <person name="Saunders D.G."/>
            <person name="Mu D."/>
            <person name="Pang E."/>
            <person name="Cao H."/>
            <person name="Cha H."/>
            <person name="Lin T."/>
            <person name="Zhou Q."/>
            <person name="Shang Y."/>
            <person name="Li Y."/>
            <person name="Ivanov S."/>
            <person name="Sharma T."/>
            <person name="Velzen R.V."/>
            <person name="Ruijter N.D."/>
            <person name="Aanen D.K."/>
            <person name="Win J."/>
            <person name="Kamoun S."/>
            <person name="Bisseling T."/>
            <person name="Huang S."/>
        </authorList>
    </citation>
    <scope>NUCLEOTIDE SEQUENCE [LARGE SCALE GENOMIC DNA]</scope>
    <source>
        <strain evidence="2">DAOM197198w</strain>
    </source>
</reference>
<proteinExistence type="predicted"/>
<sequence length="109" mass="12595">MSANPDQRPTADELYEVLYFWYSYDQEKKFGYEGKEIRDMFEKADKEIPNISTLYEKDPDAIYTGRVFTFGYLSKPINSSVITSYLSDESDNKGCQDSQLIELEVSSSL</sequence>
<organism evidence="1 2">
    <name type="scientific">Rhizophagus irregularis (strain DAOM 197198w)</name>
    <name type="common">Glomus intraradices</name>
    <dbReference type="NCBI Taxonomy" id="1432141"/>
    <lineage>
        <taxon>Eukaryota</taxon>
        <taxon>Fungi</taxon>
        <taxon>Fungi incertae sedis</taxon>
        <taxon>Mucoromycota</taxon>
        <taxon>Glomeromycotina</taxon>
        <taxon>Glomeromycetes</taxon>
        <taxon>Glomerales</taxon>
        <taxon>Glomeraceae</taxon>
        <taxon>Rhizophagus</taxon>
    </lineage>
</organism>
<dbReference type="AlphaFoldDB" id="A0A015K098"/>
<accession>A0A015K098</accession>
<evidence type="ECO:0000313" key="2">
    <source>
        <dbReference type="Proteomes" id="UP000022910"/>
    </source>
</evidence>
<dbReference type="OrthoDB" id="2417533at2759"/>
<dbReference type="HOGENOM" id="CLU_000288_7_0_1"/>
<dbReference type="EMBL" id="JEMT01012522">
    <property type="protein sequence ID" value="EXX75162.1"/>
    <property type="molecule type" value="Genomic_DNA"/>
</dbReference>
<gene>
    <name evidence="1" type="ORF">RirG_044150</name>
</gene>
<keyword evidence="2" id="KW-1185">Reference proteome</keyword>
<evidence type="ECO:0000313" key="1">
    <source>
        <dbReference type="EMBL" id="EXX75162.1"/>
    </source>
</evidence>
<protein>
    <submittedName>
        <fullName evidence="1">Uncharacterized protein</fullName>
    </submittedName>
</protein>
<comment type="caution">
    <text evidence="1">The sequence shown here is derived from an EMBL/GenBank/DDBJ whole genome shotgun (WGS) entry which is preliminary data.</text>
</comment>